<keyword evidence="1" id="KW-0547">Nucleotide-binding</keyword>
<evidence type="ECO:0000313" key="5">
    <source>
        <dbReference type="EMBL" id="BCA27172.1"/>
    </source>
</evidence>
<dbReference type="SMART" id="SM00797">
    <property type="entry name" value="AHS2"/>
    <property type="match status" value="1"/>
</dbReference>
<dbReference type="GO" id="GO:0005524">
    <property type="term" value="F:ATP binding"/>
    <property type="evidence" value="ECO:0007669"/>
    <property type="project" value="UniProtKB-KW"/>
</dbReference>
<dbReference type="PANTHER" id="PTHR43309:SF4">
    <property type="entry name" value="CARBOXYLTRANSFERASE DOMAIN-CONTAINING PROTEIN"/>
    <property type="match status" value="1"/>
</dbReference>
<keyword evidence="3" id="KW-0067">ATP-binding</keyword>
<evidence type="ECO:0000256" key="2">
    <source>
        <dbReference type="ARBA" id="ARBA00022801"/>
    </source>
</evidence>
<name>A0A679GDW9_9GAMM</name>
<dbReference type="InterPro" id="IPR003778">
    <property type="entry name" value="CT_A_B"/>
</dbReference>
<dbReference type="NCBIfam" id="TIGR00724">
    <property type="entry name" value="urea_amlyse_rel"/>
    <property type="match status" value="1"/>
</dbReference>
<dbReference type="KEGG" id="poj:PtoMrB4_11490"/>
<evidence type="ECO:0000256" key="1">
    <source>
        <dbReference type="ARBA" id="ARBA00022741"/>
    </source>
</evidence>
<sequence>MSGLRVIKAGPLSLLQDGGRHGWQHLGVSPSGPMDRHAAAWANRLLENAPTAPLLEIALGGVELESLGDTWLALCGAELPIQLDGMARPNWSRFRMRAGQRLRLGFARSGQRAYLAIAGGFRVEPVLGSVACQAREGLGGSDGRGARLADGDLLPGGGGQFARGASVPWPWQPDYRAERPLRVMLGGDAALFAPSDVQAFFAQPWQLSPQSDRMGARLKGEPLSPPKRQWSLGVVRGTVQVPPDGQPIILQADHQTMGGYPILGWLHPRDCDRLAQCSAHQTLRFEPVDIPTAQADLRQFRRFFEPAKQ</sequence>
<dbReference type="RefSeq" id="WP_172432763.1">
    <property type="nucleotide sequence ID" value="NZ_AP022642.1"/>
</dbReference>
<dbReference type="PANTHER" id="PTHR43309">
    <property type="entry name" value="5-OXOPROLINASE SUBUNIT C"/>
    <property type="match status" value="1"/>
</dbReference>
<dbReference type="Pfam" id="PF02626">
    <property type="entry name" value="CT_A_B"/>
    <property type="match status" value="1"/>
</dbReference>
<dbReference type="Gene3D" id="2.40.100.10">
    <property type="entry name" value="Cyclophilin-like"/>
    <property type="match status" value="1"/>
</dbReference>
<dbReference type="AlphaFoldDB" id="A0A679GDW9"/>
<dbReference type="SUPFAM" id="SSF50891">
    <property type="entry name" value="Cyclophilin-like"/>
    <property type="match status" value="1"/>
</dbReference>
<protein>
    <recommendedName>
        <fullName evidence="4">Carboxyltransferase domain-containing protein</fullName>
    </recommendedName>
</protein>
<dbReference type="InterPro" id="IPR052708">
    <property type="entry name" value="PxpC"/>
</dbReference>
<evidence type="ECO:0000256" key="3">
    <source>
        <dbReference type="ARBA" id="ARBA00022840"/>
    </source>
</evidence>
<dbReference type="InterPro" id="IPR029000">
    <property type="entry name" value="Cyclophilin-like_dom_sf"/>
</dbReference>
<feature type="domain" description="Carboxyltransferase" evidence="4">
    <location>
        <begin position="25"/>
        <end position="303"/>
    </location>
</feature>
<accession>A0A679GDW9</accession>
<dbReference type="EMBL" id="AP022642">
    <property type="protein sequence ID" value="BCA27172.1"/>
    <property type="molecule type" value="Genomic_DNA"/>
</dbReference>
<evidence type="ECO:0000259" key="4">
    <source>
        <dbReference type="SMART" id="SM00797"/>
    </source>
</evidence>
<dbReference type="GO" id="GO:0016787">
    <property type="term" value="F:hydrolase activity"/>
    <property type="evidence" value="ECO:0007669"/>
    <property type="project" value="UniProtKB-KW"/>
</dbReference>
<evidence type="ECO:0000313" key="6">
    <source>
        <dbReference type="Proteomes" id="UP000501237"/>
    </source>
</evidence>
<reference evidence="5 6" key="1">
    <citation type="journal article" date="2020" name="Microbiol. Resour. Announc.">
        <title>Complete genome sequence of Pseudomonas otitidis strain MrB4, isolated from Lake Biwa in Japan.</title>
        <authorList>
            <person name="Miyazaki K."/>
            <person name="Hase E."/>
            <person name="Maruya T."/>
        </authorList>
    </citation>
    <scope>NUCLEOTIDE SEQUENCE [LARGE SCALE GENOMIC DNA]</scope>
    <source>
        <strain evidence="5 6">MrB4</strain>
    </source>
</reference>
<organism evidence="5 6">
    <name type="scientific">Metapseudomonas otitidis</name>
    <dbReference type="NCBI Taxonomy" id="319939"/>
    <lineage>
        <taxon>Bacteria</taxon>
        <taxon>Pseudomonadati</taxon>
        <taxon>Pseudomonadota</taxon>
        <taxon>Gammaproteobacteria</taxon>
        <taxon>Pseudomonadales</taxon>
        <taxon>Pseudomonadaceae</taxon>
        <taxon>Metapseudomonas</taxon>
    </lineage>
</organism>
<gene>
    <name evidence="5" type="ORF">PtoMrB4_11490</name>
</gene>
<proteinExistence type="predicted"/>
<keyword evidence="2" id="KW-0378">Hydrolase</keyword>
<dbReference type="Proteomes" id="UP000501237">
    <property type="component" value="Chromosome"/>
</dbReference>
<dbReference type="GeneID" id="57396364"/>